<proteinExistence type="predicted"/>
<evidence type="ECO:0000256" key="1">
    <source>
        <dbReference type="SAM" id="MobiDB-lite"/>
    </source>
</evidence>
<sequence>MVSQKPSKSSRGGKPSHNSSKFTGRSPRRSSSKSSAQSLGDKSNMHRIYVRRRIMVVLVVVVVLALVAFGAYGLVHGTSMFGGGSANGSASAQGGSSVAGAQSDAKSGAKTGKPTAKPGKASNTDSPAAPDEQAKLLPHCGAKEVELDLKANHATIPVGGSVEFTAVIRYNEASYKKGFKGCIVDGSDASRVLSIYSGSNTVWRSDVCPTDPRKLAMYRTSDMNHDERKLTWNADQTGTACQDDAKLPRVDRGGYTAQLSLKEHPRVKSNKVDIIVE</sequence>
<feature type="region of interest" description="Disordered" evidence="1">
    <location>
        <begin position="1"/>
        <end position="42"/>
    </location>
</feature>
<evidence type="ECO:0000313" key="3">
    <source>
        <dbReference type="EMBL" id="KFF31721.1"/>
    </source>
</evidence>
<organism evidence="3 4">
    <name type="scientific">Bifidobacterium bombi DSM 19703</name>
    <dbReference type="NCBI Taxonomy" id="1341695"/>
    <lineage>
        <taxon>Bacteria</taxon>
        <taxon>Bacillati</taxon>
        <taxon>Actinomycetota</taxon>
        <taxon>Actinomycetes</taxon>
        <taxon>Bifidobacteriales</taxon>
        <taxon>Bifidobacteriaceae</taxon>
        <taxon>Bifidobacterium</taxon>
    </lineage>
</organism>
<name>A0A080N3U9_9BIFI</name>
<feature type="region of interest" description="Disordered" evidence="1">
    <location>
        <begin position="86"/>
        <end position="132"/>
    </location>
</feature>
<keyword evidence="2" id="KW-1133">Transmembrane helix</keyword>
<comment type="caution">
    <text evidence="3">The sequence shown here is derived from an EMBL/GenBank/DDBJ whole genome shotgun (WGS) entry which is preliminary data.</text>
</comment>
<dbReference type="OrthoDB" id="5189092at2"/>
<reference evidence="3 4" key="1">
    <citation type="journal article" date="2014" name="Appl. Environ. Microbiol.">
        <title>Genomic encyclopedia of type strains of the genus Bifidobacterium.</title>
        <authorList>
            <person name="Milani C."/>
            <person name="Lugli G.A."/>
            <person name="Duranti S."/>
            <person name="Turroni F."/>
            <person name="Bottacini F."/>
            <person name="Mangifesta M."/>
            <person name="Sanchez B."/>
            <person name="Viappiani A."/>
            <person name="Mancabelli L."/>
            <person name="Taminiau B."/>
            <person name="Delcenserie V."/>
            <person name="Barrangou R."/>
            <person name="Margolles A."/>
            <person name="van Sinderen D."/>
            <person name="Ventura M."/>
        </authorList>
    </citation>
    <scope>NUCLEOTIDE SEQUENCE [LARGE SCALE GENOMIC DNA]</scope>
    <source>
        <strain evidence="3 4">DSM 19703</strain>
    </source>
</reference>
<dbReference type="RefSeq" id="WP_156097136.1">
    <property type="nucleotide sequence ID" value="NZ_ATLK01000001.1"/>
</dbReference>
<protein>
    <submittedName>
        <fullName evidence="3">Uncharacterized protein</fullName>
    </submittedName>
</protein>
<dbReference type="Proteomes" id="UP000028730">
    <property type="component" value="Unassembled WGS sequence"/>
</dbReference>
<accession>A0A080N3U9</accession>
<keyword evidence="2" id="KW-0812">Transmembrane</keyword>
<keyword evidence="2" id="KW-0472">Membrane</keyword>
<keyword evidence="4" id="KW-1185">Reference proteome</keyword>
<feature type="transmembrane region" description="Helical" evidence="2">
    <location>
        <begin position="54"/>
        <end position="75"/>
    </location>
</feature>
<dbReference type="eggNOG" id="ENOG503304R">
    <property type="taxonomic scope" value="Bacteria"/>
</dbReference>
<gene>
    <name evidence="3" type="ORF">BBOMB_1110</name>
</gene>
<feature type="compositionally biased region" description="Low complexity" evidence="1">
    <location>
        <begin position="1"/>
        <end position="16"/>
    </location>
</feature>
<dbReference type="STRING" id="1341695.BBOMB_1110"/>
<evidence type="ECO:0000256" key="2">
    <source>
        <dbReference type="SAM" id="Phobius"/>
    </source>
</evidence>
<feature type="compositionally biased region" description="Low complexity" evidence="1">
    <location>
        <begin position="87"/>
        <end position="105"/>
    </location>
</feature>
<evidence type="ECO:0000313" key="4">
    <source>
        <dbReference type="Proteomes" id="UP000028730"/>
    </source>
</evidence>
<dbReference type="EMBL" id="ATLK01000001">
    <property type="protein sequence ID" value="KFF31721.1"/>
    <property type="molecule type" value="Genomic_DNA"/>
</dbReference>
<dbReference type="AlphaFoldDB" id="A0A080N3U9"/>